<evidence type="ECO:0000313" key="2">
    <source>
        <dbReference type="EMBL" id="SFI37206.1"/>
    </source>
</evidence>
<dbReference type="EMBL" id="FOQH01000006">
    <property type="protein sequence ID" value="SFI37206.1"/>
    <property type="molecule type" value="Genomic_DNA"/>
</dbReference>
<accession>A0A1I3HN75</accession>
<dbReference type="InterPro" id="IPR007922">
    <property type="entry name" value="DciA-like"/>
</dbReference>
<feature type="region of interest" description="Disordered" evidence="1">
    <location>
        <begin position="1"/>
        <end position="95"/>
    </location>
</feature>
<evidence type="ECO:0008006" key="4">
    <source>
        <dbReference type="Google" id="ProtNLM"/>
    </source>
</evidence>
<reference evidence="2 3" key="1">
    <citation type="submission" date="2016-10" db="EMBL/GenBank/DDBJ databases">
        <authorList>
            <person name="de Groot N.N."/>
        </authorList>
    </citation>
    <scope>NUCLEOTIDE SEQUENCE [LARGE SCALE GENOMIC DNA]</scope>
    <source>
        <strain evidence="2 3">CGMCC 1.11030</strain>
    </source>
</reference>
<proteinExistence type="predicted"/>
<evidence type="ECO:0000256" key="1">
    <source>
        <dbReference type="SAM" id="MobiDB-lite"/>
    </source>
</evidence>
<gene>
    <name evidence="2" type="ORF">SAMN05216258_10688</name>
</gene>
<sequence>MVDTLDKDGGGGKRPGYGAGRVRRPGARSGPMGGVRPQAPARPAAKAPATAAAGPDAPAASPSGAGAAAPAKAARSRDAARKAPPPPKRREMGFLQVGSLTSAPVREVSARRGFAETRILTDWVAIAGEALSAHCRPLKIGYSGASFGATLYLEVEGARAAEVEMQGPRIIERVNAHYGYRAVSRVRIQQAGRLSSAARDALAGPAPGMAEAPAAFDRPGAEPVPGIGEVEDEGLRAALARLGRRVRAPRD</sequence>
<feature type="compositionally biased region" description="Basic and acidic residues" evidence="1">
    <location>
        <begin position="1"/>
        <end position="11"/>
    </location>
</feature>
<evidence type="ECO:0000313" key="3">
    <source>
        <dbReference type="Proteomes" id="UP000199377"/>
    </source>
</evidence>
<dbReference type="RefSeq" id="WP_245779167.1">
    <property type="nucleotide sequence ID" value="NZ_FOQH01000006.1"/>
</dbReference>
<name>A0A1I3HN75_9RHOB</name>
<keyword evidence="3" id="KW-1185">Reference proteome</keyword>
<feature type="region of interest" description="Disordered" evidence="1">
    <location>
        <begin position="208"/>
        <end position="228"/>
    </location>
</feature>
<feature type="compositionally biased region" description="Low complexity" evidence="1">
    <location>
        <begin position="39"/>
        <end position="73"/>
    </location>
</feature>
<protein>
    <recommendedName>
        <fullName evidence="4">DUF721 domain-containing protein</fullName>
    </recommendedName>
</protein>
<organism evidence="2 3">
    <name type="scientific">Albimonas pacifica</name>
    <dbReference type="NCBI Taxonomy" id="1114924"/>
    <lineage>
        <taxon>Bacteria</taxon>
        <taxon>Pseudomonadati</taxon>
        <taxon>Pseudomonadota</taxon>
        <taxon>Alphaproteobacteria</taxon>
        <taxon>Rhodobacterales</taxon>
        <taxon>Paracoccaceae</taxon>
        <taxon>Albimonas</taxon>
    </lineage>
</organism>
<dbReference type="AlphaFoldDB" id="A0A1I3HN75"/>
<dbReference type="Pfam" id="PF05258">
    <property type="entry name" value="DciA"/>
    <property type="match status" value="1"/>
</dbReference>
<dbReference type="Proteomes" id="UP000199377">
    <property type="component" value="Unassembled WGS sequence"/>
</dbReference>
<dbReference type="STRING" id="1114924.SAMN05216258_10688"/>